<dbReference type="PANTHER" id="PTHR38340:SF1">
    <property type="entry name" value="S-LAYER PROTEIN"/>
    <property type="match status" value="1"/>
</dbReference>
<dbReference type="eggNOG" id="COG2931">
    <property type="taxonomic scope" value="Bacteria"/>
</dbReference>
<dbReference type="GO" id="GO:0005509">
    <property type="term" value="F:calcium ion binding"/>
    <property type="evidence" value="ECO:0007669"/>
    <property type="project" value="InterPro"/>
</dbReference>
<dbReference type="PANTHER" id="PTHR38340">
    <property type="entry name" value="S-LAYER PROTEIN"/>
    <property type="match status" value="1"/>
</dbReference>
<evidence type="ECO:0000256" key="1">
    <source>
        <dbReference type="ARBA" id="ARBA00004613"/>
    </source>
</evidence>
<dbReference type="HOGENOM" id="CLU_261066_0_0_5"/>
<comment type="subcellular location">
    <subcellularLocation>
        <location evidence="1">Secreted</location>
    </subcellularLocation>
</comment>
<dbReference type="PROSITE" id="PS00330">
    <property type="entry name" value="HEMOLYSIN_CALCIUM"/>
    <property type="match status" value="2"/>
</dbReference>
<evidence type="ECO:0000313" key="5">
    <source>
        <dbReference type="EMBL" id="ACK50906.1"/>
    </source>
</evidence>
<feature type="domain" description="Haemolysin-type calcium binding-related" evidence="4">
    <location>
        <begin position="758"/>
        <end position="796"/>
    </location>
</feature>
<dbReference type="OrthoDB" id="475207at2"/>
<reference evidence="5 6" key="1">
    <citation type="journal article" date="2010" name="J. Bacteriol.">
        <title>Complete genome sequence of the aerobic facultative methanotroph Methylocella silvestris BL2.</title>
        <authorList>
            <person name="Chen Y."/>
            <person name="Crombie A."/>
            <person name="Rahman M.T."/>
            <person name="Dedysh S.N."/>
            <person name="Liesack W."/>
            <person name="Stott M.B."/>
            <person name="Alam M."/>
            <person name="Theisen A.R."/>
            <person name="Murrell J.C."/>
            <person name="Dunfield P.F."/>
        </authorList>
    </citation>
    <scope>NUCLEOTIDE SEQUENCE [LARGE SCALE GENOMIC DNA]</scope>
    <source>
        <strain evidence="6">DSM 15510 / CIP 108128 / LMG 27833 / NCIMB 13906 / BL2</strain>
    </source>
</reference>
<dbReference type="InterPro" id="IPR001343">
    <property type="entry name" value="Hemolysn_Ca-bd"/>
</dbReference>
<dbReference type="SUPFAM" id="SSF51120">
    <property type="entry name" value="beta-Roll"/>
    <property type="match status" value="5"/>
</dbReference>
<dbReference type="InterPro" id="IPR010566">
    <property type="entry name" value="Haemolys_ca-bd"/>
</dbReference>
<protein>
    <recommendedName>
        <fullName evidence="4">Haemolysin-type calcium binding-related domain-containing protein</fullName>
    </recommendedName>
</protein>
<organism evidence="5 6">
    <name type="scientific">Methylocella silvestris (strain DSM 15510 / CIP 108128 / LMG 27833 / NCIMB 13906 / BL2)</name>
    <dbReference type="NCBI Taxonomy" id="395965"/>
    <lineage>
        <taxon>Bacteria</taxon>
        <taxon>Pseudomonadati</taxon>
        <taxon>Pseudomonadota</taxon>
        <taxon>Alphaproteobacteria</taxon>
        <taxon>Hyphomicrobiales</taxon>
        <taxon>Beijerinckiaceae</taxon>
        <taxon>Methylocella</taxon>
    </lineage>
</organism>
<dbReference type="RefSeq" id="WP_012590976.1">
    <property type="nucleotide sequence ID" value="NC_011666.1"/>
</dbReference>
<sequence length="1306" mass="137423">MSGITFIVEGATGLDEQDVKNSFENLRNASGDFDQDILYIASKTRVLIIIANDTVSGTSATYPVTSGDTAYYGTYDYVIRIPKQGFDGDTYNHVGTDKWSLERLYAHEVAHVMQAIGDNAPSTQAEREEQATKYSNHIMSTAHPEESPQTHYYNTEGDTGSGLNQNSGSGDSPHILDDSSPLSENLPGAPLPSQLAAIQPAFGDAINASSPLVIDLSSGHSGVTLTTWSASTTETYFDLDDNGFAVQTAWVSGDTGLLARDLNENGIIDSSAELFGSPTVDGFAKLAMLDSNHDLRIDSNDDAWDSLVVWNDDGDAVTQSGELHSLASLNIANIDLAGVASSTSTISGNSISHVSKITFTSGATAAIDDAWFVHDNTNSFYTGEYTLDVDTLFLPRVRGYGTLPDLTIAMSLDSDLKDLVLGFAGTDLSEFADAKTAITDILYKWAGVEGVDPDSRGIWVDAQHLAFLEQFIGSDFLQITTHSADPQPWAGALIEDAYQAAFAMLSADILVQTGFGQLFDTAITYNPSSGTRTGDTDLSEDAIDDLVSIAPSSGPENEAFWVSVAWALDVTKGISNLSYDETTWLSDAITASNALSDWATVLHSYDPSAGTASQNGTNGAETLYGDVTADTIHGFNGADTIYGDYGNDILYGDDGNDVIYGDEGADVLYGGAGNDHLYGGDGNDTIHGEYGNDTLDGGAGGNFLSALTGDDTFVYGGGHDVISDTGGSDQLLLPSGIVLGDLTFQRVSTEGSLSYFDDLLINIDGAGTIEIKAHFQSSSFRIETLVFSDTSTLDLTTLANPDVYLTAGNDTFTSGATGAFAIYGGDGDDYMSDYQNAAHTFDGGNGNDAMYGGAGNDTYIASTGFDTISENAGTDTIVVPAAFTIDDVTFYRILNGSGPTDNLGISINGLGEIAVIAQFSSALVEYMHFDNDNSTISLSGLSITTVGTAGNDNLSPPSTHAGANDILDGREGDDYVNGGSGDDTYIFSAGHDTITESSGDDTILVRSSYAPGDISISFVPYYYDTTGMRLEDTDGNSITVYRQGYSSGYVVEHVAFADTTVWNLSSMEIETHGTSSADYLYGHDVGDASSADTIYGYAGNDTIDAGDGNDLVYAGDGADYVYASNGNDTVYGGNDADELHGKFHSVLYGEAGNDDLYANPYSNEAAGTLVTLFGGDGADTLHGGNYGETVMHGGNGVDTMISAYGTDTFAFDAASAFNAVDVIQQFNTSEHDKIDISDVLDGHYDPLTDAITDFVQITTSGSNSELFVDTTGSATFGSSQHIATIQYITGLTDEAALVTAGTLIAA</sequence>
<dbReference type="PRINTS" id="PR00313">
    <property type="entry name" value="CABNDNGRPT"/>
</dbReference>
<dbReference type="Gene3D" id="2.150.10.10">
    <property type="entry name" value="Serralysin-like metalloprotease, C-terminal"/>
    <property type="match status" value="6"/>
</dbReference>
<dbReference type="InterPro" id="IPR050557">
    <property type="entry name" value="RTX_toxin/Mannuronan_C5-epim"/>
</dbReference>
<feature type="compositionally biased region" description="Polar residues" evidence="3">
    <location>
        <begin position="149"/>
        <end position="170"/>
    </location>
</feature>
<dbReference type="EMBL" id="CP001280">
    <property type="protein sequence ID" value="ACK50906.1"/>
    <property type="molecule type" value="Genomic_DNA"/>
</dbReference>
<dbReference type="InterPro" id="IPR011049">
    <property type="entry name" value="Serralysin-like_metalloprot_C"/>
</dbReference>
<evidence type="ECO:0000259" key="4">
    <source>
        <dbReference type="Pfam" id="PF06594"/>
    </source>
</evidence>
<dbReference type="NCBIfam" id="TIGR03661">
    <property type="entry name" value="T1SS_VCA0849"/>
    <property type="match status" value="1"/>
</dbReference>
<feature type="region of interest" description="Disordered" evidence="3">
    <location>
        <begin position="142"/>
        <end position="191"/>
    </location>
</feature>
<name>B8EPQ2_METSB</name>
<gene>
    <name evidence="5" type="ordered locus">Msil_1963</name>
</gene>
<dbReference type="Pfam" id="PF06594">
    <property type="entry name" value="HCBP_related"/>
    <property type="match status" value="1"/>
</dbReference>
<dbReference type="GO" id="GO:0005576">
    <property type="term" value="C:extracellular region"/>
    <property type="evidence" value="ECO:0007669"/>
    <property type="project" value="UniProtKB-SubCell"/>
</dbReference>
<proteinExistence type="predicted"/>
<dbReference type="KEGG" id="msl:Msil_1963"/>
<keyword evidence="2" id="KW-0964">Secreted</keyword>
<keyword evidence="6" id="KW-1185">Reference proteome</keyword>
<evidence type="ECO:0000256" key="3">
    <source>
        <dbReference type="SAM" id="MobiDB-lite"/>
    </source>
</evidence>
<evidence type="ECO:0000256" key="2">
    <source>
        <dbReference type="ARBA" id="ARBA00022525"/>
    </source>
</evidence>
<dbReference type="InterPro" id="IPR018511">
    <property type="entry name" value="Hemolysin-typ_Ca-bd_CS"/>
</dbReference>
<dbReference type="Pfam" id="PF00353">
    <property type="entry name" value="HemolysinCabind"/>
    <property type="match status" value="8"/>
</dbReference>
<dbReference type="STRING" id="395965.Msil_1963"/>
<dbReference type="Proteomes" id="UP000002257">
    <property type="component" value="Chromosome"/>
</dbReference>
<evidence type="ECO:0000313" key="6">
    <source>
        <dbReference type="Proteomes" id="UP000002257"/>
    </source>
</evidence>
<accession>B8EPQ2</accession>
<dbReference type="InterPro" id="IPR019960">
    <property type="entry name" value="T1SS_VCA0849"/>
</dbReference>